<evidence type="ECO:0000313" key="3">
    <source>
        <dbReference type="RefSeq" id="XP_006821479.1"/>
    </source>
</evidence>
<keyword evidence="1" id="KW-0233">DNA recombination</keyword>
<dbReference type="InterPro" id="IPR011010">
    <property type="entry name" value="DNA_brk_join_enz"/>
</dbReference>
<dbReference type="GeneID" id="102808192"/>
<dbReference type="Proteomes" id="UP000694865">
    <property type="component" value="Unplaced"/>
</dbReference>
<dbReference type="InterPro" id="IPR052925">
    <property type="entry name" value="Phage_Integrase-like_Recomb"/>
</dbReference>
<dbReference type="PANTHER" id="PTHR34605:SF3">
    <property type="entry name" value="P CELL-TYPE AGGLUTINATION PROTEIN MAP4-LIKE-RELATED"/>
    <property type="match status" value="1"/>
</dbReference>
<keyword evidence="2" id="KW-1185">Reference proteome</keyword>
<accession>A0ABM0MN88</accession>
<organism evidence="2 3">
    <name type="scientific">Saccoglossus kowalevskii</name>
    <name type="common">Acorn worm</name>
    <dbReference type="NCBI Taxonomy" id="10224"/>
    <lineage>
        <taxon>Eukaryota</taxon>
        <taxon>Metazoa</taxon>
        <taxon>Hemichordata</taxon>
        <taxon>Enteropneusta</taxon>
        <taxon>Harrimaniidae</taxon>
        <taxon>Saccoglossus</taxon>
    </lineage>
</organism>
<dbReference type="InterPro" id="IPR013762">
    <property type="entry name" value="Integrase-like_cat_sf"/>
</dbReference>
<sequence length="250" mass="28119">METALIETDHKDLSNWTNLHRTLQGIKLQYSAPVRNRLPVTISILRTLKNALRYSQSLIPVDQLMMWSAFTIAFFGFLRVSEFTAQSPTNFNEPTTMVRSDIHFDQSLNSLNITIKSSKTDPFRRGQNIIVAASGSSVCAVRAYLRYTSVALHPTQSPAFQFMDGSFLTRQRITFELQRLLARAGFYNTSQYTSHSFWSGAATTAAAAGIPDWLIKCLGRWQSDAYQVYIKTPIATLQEVPSIIAKHSGK</sequence>
<gene>
    <name evidence="3" type="primary">LOC102808192</name>
</gene>
<proteinExistence type="predicted"/>
<dbReference type="PANTHER" id="PTHR34605">
    <property type="entry name" value="PHAGE_INTEGRASE DOMAIN-CONTAINING PROTEIN"/>
    <property type="match status" value="1"/>
</dbReference>
<reference evidence="3" key="1">
    <citation type="submission" date="2025-08" db="UniProtKB">
        <authorList>
            <consortium name="RefSeq"/>
        </authorList>
    </citation>
    <scope>IDENTIFICATION</scope>
    <source>
        <tissue evidence="3">Testes</tissue>
    </source>
</reference>
<dbReference type="SUPFAM" id="SSF56349">
    <property type="entry name" value="DNA breaking-rejoining enzymes"/>
    <property type="match status" value="1"/>
</dbReference>
<evidence type="ECO:0000313" key="2">
    <source>
        <dbReference type="Proteomes" id="UP000694865"/>
    </source>
</evidence>
<dbReference type="Gene3D" id="1.10.443.10">
    <property type="entry name" value="Intergrase catalytic core"/>
    <property type="match status" value="1"/>
</dbReference>
<evidence type="ECO:0000256" key="1">
    <source>
        <dbReference type="ARBA" id="ARBA00023172"/>
    </source>
</evidence>
<protein>
    <submittedName>
        <fullName evidence="3">Uncharacterized protein LOC102808192</fullName>
    </submittedName>
</protein>
<name>A0ABM0MN88_SACKO</name>
<dbReference type="RefSeq" id="XP_006821479.1">
    <property type="nucleotide sequence ID" value="XM_006821416.1"/>
</dbReference>